<protein>
    <recommendedName>
        <fullName evidence="5">DNA-directed RNA polymerase subunit</fullName>
    </recommendedName>
</protein>
<dbReference type="Pfam" id="PF03876">
    <property type="entry name" value="SHS2_Rpb7-N"/>
    <property type="match status" value="1"/>
</dbReference>
<dbReference type="RefSeq" id="XP_001794632.1">
    <property type="nucleotide sequence ID" value="XM_001794580.1"/>
</dbReference>
<evidence type="ECO:0000256" key="5">
    <source>
        <dbReference type="RuleBase" id="RU369086"/>
    </source>
</evidence>
<dbReference type="KEGG" id="pno:SNOG_04209"/>
<dbReference type="Gene3D" id="2.40.50.140">
    <property type="entry name" value="Nucleic acid-binding proteins"/>
    <property type="match status" value="1"/>
</dbReference>
<dbReference type="InterPro" id="IPR045113">
    <property type="entry name" value="Rpb7-like"/>
</dbReference>
<gene>
    <name evidence="7" type="ORF">SNOG_04209</name>
</gene>
<dbReference type="GO" id="GO:0006368">
    <property type="term" value="P:transcription elongation by RNA polymerase II"/>
    <property type="evidence" value="ECO:0007669"/>
    <property type="project" value="EnsemblFungi"/>
</dbReference>
<dbReference type="InParanoid" id="Q0UVK5"/>
<evidence type="ECO:0000259" key="6">
    <source>
        <dbReference type="Pfam" id="PF03876"/>
    </source>
</evidence>
<dbReference type="STRING" id="321614.Q0UVK5"/>
<dbReference type="SUPFAM" id="SSF50249">
    <property type="entry name" value="Nucleic acid-binding proteins"/>
    <property type="match status" value="1"/>
</dbReference>
<dbReference type="GO" id="GO:0003727">
    <property type="term" value="F:single-stranded RNA binding"/>
    <property type="evidence" value="ECO:0000318"/>
    <property type="project" value="GO_Central"/>
</dbReference>
<dbReference type="PANTHER" id="PTHR12709">
    <property type="entry name" value="DNA-DIRECTED RNA POLYMERASE II, III"/>
    <property type="match status" value="1"/>
</dbReference>
<evidence type="ECO:0000313" key="7">
    <source>
        <dbReference type="EMBL" id="EAT87969.2"/>
    </source>
</evidence>
<dbReference type="GeneID" id="5971500"/>
<dbReference type="InterPro" id="IPR005576">
    <property type="entry name" value="Rpb7-like_N"/>
</dbReference>
<evidence type="ECO:0000256" key="3">
    <source>
        <dbReference type="ARBA" id="ARBA00022478"/>
    </source>
</evidence>
<dbReference type="GO" id="GO:1990328">
    <property type="term" value="C:RPB4-RPB7 complex"/>
    <property type="evidence" value="ECO:0007669"/>
    <property type="project" value="EnsemblFungi"/>
</dbReference>
<comment type="subcellular location">
    <subcellularLocation>
        <location evidence="1 5">Nucleus</location>
    </subcellularLocation>
</comment>
<dbReference type="GO" id="GO:0003697">
    <property type="term" value="F:single-stranded DNA binding"/>
    <property type="evidence" value="ECO:0000318"/>
    <property type="project" value="GO_Central"/>
</dbReference>
<proteinExistence type="inferred from homology"/>
<organism evidence="7 8">
    <name type="scientific">Phaeosphaeria nodorum (strain SN15 / ATCC MYA-4574 / FGSC 10173)</name>
    <name type="common">Glume blotch fungus</name>
    <name type="synonym">Parastagonospora nodorum</name>
    <dbReference type="NCBI Taxonomy" id="321614"/>
    <lineage>
        <taxon>Eukaryota</taxon>
        <taxon>Fungi</taxon>
        <taxon>Dikarya</taxon>
        <taxon>Ascomycota</taxon>
        <taxon>Pezizomycotina</taxon>
        <taxon>Dothideomycetes</taxon>
        <taxon>Pleosporomycetidae</taxon>
        <taxon>Pleosporales</taxon>
        <taxon>Pleosporineae</taxon>
        <taxon>Phaeosphaeriaceae</taxon>
        <taxon>Parastagonospora</taxon>
    </lineage>
</organism>
<dbReference type="GO" id="GO:0003968">
    <property type="term" value="F:RNA-directed RNA polymerase activity"/>
    <property type="evidence" value="ECO:0007669"/>
    <property type="project" value="EnsemblFungi"/>
</dbReference>
<dbReference type="GO" id="GO:0006367">
    <property type="term" value="P:transcription initiation at RNA polymerase II promoter"/>
    <property type="evidence" value="ECO:0000318"/>
    <property type="project" value="GO_Central"/>
</dbReference>
<comment type="similarity">
    <text evidence="2">Belongs to the eukaryotic RPB7/RPC8 RNA polymerase subunit family.</text>
</comment>
<dbReference type="GO" id="GO:0000932">
    <property type="term" value="C:P-body"/>
    <property type="evidence" value="ECO:0000318"/>
    <property type="project" value="GO_Central"/>
</dbReference>
<dbReference type="VEuPathDB" id="FungiDB:JI435_042090"/>
<dbReference type="InterPro" id="IPR036898">
    <property type="entry name" value="RNA_pol_Rpb7-like_N_sf"/>
</dbReference>
<dbReference type="PANTHER" id="PTHR12709:SF4">
    <property type="entry name" value="DNA-DIRECTED RNA POLYMERASE II SUBUNIT RPB7"/>
    <property type="match status" value="1"/>
</dbReference>
<keyword evidence="3 5" id="KW-0240">DNA-directed RNA polymerase</keyword>
<dbReference type="SUPFAM" id="SSF88798">
    <property type="entry name" value="N-terminal, heterodimerisation domain of RBP7 (RpoE)"/>
    <property type="match status" value="1"/>
</dbReference>
<dbReference type="GO" id="GO:0060213">
    <property type="term" value="P:positive regulation of nuclear-transcribed mRNA poly(A) tail shortening"/>
    <property type="evidence" value="ECO:0000318"/>
    <property type="project" value="GO_Central"/>
</dbReference>
<dbReference type="AlphaFoldDB" id="Q0UVK5"/>
<dbReference type="Proteomes" id="UP000001055">
    <property type="component" value="Unassembled WGS sequence"/>
</dbReference>
<name>Q0UVK5_PHANO</name>
<comment type="function">
    <text evidence="5">DNA-dependent RNA polymerase which catalyzes the transcription of DNA into RNA using the four ribonucleoside triphosphates as substrates.</text>
</comment>
<dbReference type="FunFam" id="3.30.1490.120:FF:000001">
    <property type="entry name" value="DNA-directed RNA polymerase II subunit RPB7"/>
    <property type="match status" value="1"/>
</dbReference>
<dbReference type="FunCoup" id="Q0UVK5">
    <property type="interactions" value="979"/>
</dbReference>
<dbReference type="eggNOG" id="KOG3298">
    <property type="taxonomic scope" value="Eukaryota"/>
</dbReference>
<reference evidence="8" key="1">
    <citation type="journal article" date="2007" name="Plant Cell">
        <title>Dothideomycete-plant interactions illuminated by genome sequencing and EST analysis of the wheat pathogen Stagonospora nodorum.</title>
        <authorList>
            <person name="Hane J.K."/>
            <person name="Lowe R.G."/>
            <person name="Solomon P.S."/>
            <person name="Tan K.C."/>
            <person name="Schoch C.L."/>
            <person name="Spatafora J.W."/>
            <person name="Crous P.W."/>
            <person name="Kodira C."/>
            <person name="Birren B.W."/>
            <person name="Galagan J.E."/>
            <person name="Torriani S.F."/>
            <person name="McDonald B.A."/>
            <person name="Oliver R.P."/>
        </authorList>
    </citation>
    <scope>NUCLEOTIDE SEQUENCE [LARGE SCALE GENOMIC DNA]</scope>
    <source>
        <strain evidence="8">SN15 / ATCC MYA-4574 / FGSC 10173</strain>
    </source>
</reference>
<evidence type="ECO:0000256" key="2">
    <source>
        <dbReference type="ARBA" id="ARBA00009307"/>
    </source>
</evidence>
<evidence type="ECO:0000313" key="8">
    <source>
        <dbReference type="Proteomes" id="UP000001055"/>
    </source>
</evidence>
<dbReference type="CDD" id="cd04329">
    <property type="entry name" value="RNAP_II_Rpb7_N"/>
    <property type="match status" value="1"/>
</dbReference>
<feature type="domain" description="RNA polymerase Rpb7-like N-terminal" evidence="6">
    <location>
        <begin position="8"/>
        <end position="63"/>
    </location>
</feature>
<dbReference type="GO" id="GO:0010590">
    <property type="term" value="P:regulation of septum digestion after cytokinesis"/>
    <property type="evidence" value="ECO:0007669"/>
    <property type="project" value="EnsemblFungi"/>
</dbReference>
<dbReference type="GO" id="GO:0005665">
    <property type="term" value="C:RNA polymerase II, core complex"/>
    <property type="evidence" value="ECO:0000318"/>
    <property type="project" value="GO_Central"/>
</dbReference>
<keyword evidence="5" id="KW-0539">Nucleus</keyword>
<sequence>MFFLKELEKTIQLHPSYFGPLIRSHIHRELLQKEEGSSTGKYTIVCILDAFDISDGKVLPGSGHAEYIVHYKAIVWRPYKGEVMDGVVTSVLRTGFFVDCGSLQAFVGRNVRMPCASCRYPSTNTTQMIPSDITFDANATPPQWTDNGEQVIEKGTNIRIKIKGLRSEVDKMFAVGTMKEDYLGPLPQ</sequence>
<dbReference type="HOGENOM" id="CLU_085878_2_0_1"/>
<dbReference type="Gene3D" id="3.30.1490.120">
    <property type="entry name" value="RNA polymerase Rpb7-like, N-terminal domain"/>
    <property type="match status" value="1"/>
</dbReference>
<dbReference type="InterPro" id="IPR012340">
    <property type="entry name" value="NA-bd_OB-fold"/>
</dbReference>
<dbReference type="GO" id="GO:0031369">
    <property type="term" value="F:translation initiation factor binding"/>
    <property type="evidence" value="ECO:0000318"/>
    <property type="project" value="GO_Central"/>
</dbReference>
<dbReference type="CDD" id="cd04462">
    <property type="entry name" value="S1_RNAPII_Rpb7"/>
    <property type="match status" value="1"/>
</dbReference>
<evidence type="ECO:0000256" key="4">
    <source>
        <dbReference type="ARBA" id="ARBA00023163"/>
    </source>
</evidence>
<dbReference type="EMBL" id="CH445330">
    <property type="protein sequence ID" value="EAT87969.2"/>
    <property type="molecule type" value="Genomic_DNA"/>
</dbReference>
<dbReference type="GO" id="GO:0045948">
    <property type="term" value="P:positive regulation of translational initiation"/>
    <property type="evidence" value="ECO:0000318"/>
    <property type="project" value="GO_Central"/>
</dbReference>
<evidence type="ECO:0000256" key="1">
    <source>
        <dbReference type="ARBA" id="ARBA00004123"/>
    </source>
</evidence>
<keyword evidence="4 5" id="KW-0804">Transcription</keyword>
<accession>Q0UVK5</accession>
<dbReference type="GO" id="GO:0000956">
    <property type="term" value="P:nuclear-transcribed mRNA catabolic process"/>
    <property type="evidence" value="ECO:0000318"/>
    <property type="project" value="GO_Central"/>
</dbReference>